<protein>
    <recommendedName>
        <fullName evidence="3">isocitrate lyase</fullName>
        <ecNumber evidence="3">4.1.3.1</ecNumber>
    </recommendedName>
    <alternativeName>
        <fullName evidence="8">Isocitrase</fullName>
    </alternativeName>
    <alternativeName>
        <fullName evidence="9">Isocitratase</fullName>
    </alternativeName>
</protein>
<dbReference type="Proteomes" id="UP000697710">
    <property type="component" value="Unassembled WGS sequence"/>
</dbReference>
<gene>
    <name evidence="10" type="ORF">KC729_11790</name>
</gene>
<dbReference type="EC" id="4.1.3.1" evidence="3"/>
<evidence type="ECO:0000313" key="11">
    <source>
        <dbReference type="Proteomes" id="UP000697710"/>
    </source>
</evidence>
<reference evidence="10" key="2">
    <citation type="journal article" date="2021" name="Microbiome">
        <title>Successional dynamics and alternative stable states in a saline activated sludge microbial community over 9 years.</title>
        <authorList>
            <person name="Wang Y."/>
            <person name="Ye J."/>
            <person name="Ju F."/>
            <person name="Liu L."/>
            <person name="Boyd J.A."/>
            <person name="Deng Y."/>
            <person name="Parks D.H."/>
            <person name="Jiang X."/>
            <person name="Yin X."/>
            <person name="Woodcroft B.J."/>
            <person name="Tyson G.W."/>
            <person name="Hugenholtz P."/>
            <person name="Polz M.F."/>
            <person name="Zhang T."/>
        </authorList>
    </citation>
    <scope>NUCLEOTIDE SEQUENCE</scope>
    <source>
        <strain evidence="10">HKST-UBA01</strain>
    </source>
</reference>
<keyword evidence="4" id="KW-0329">Glyoxylate bypass</keyword>
<dbReference type="Gene3D" id="3.20.20.60">
    <property type="entry name" value="Phosphoenolpyruvate-binding domains"/>
    <property type="match status" value="1"/>
</dbReference>
<evidence type="ECO:0000256" key="3">
    <source>
        <dbReference type="ARBA" id="ARBA00012909"/>
    </source>
</evidence>
<comment type="catalytic activity">
    <reaction evidence="7">
        <text>D-threo-isocitrate = glyoxylate + succinate</text>
        <dbReference type="Rhea" id="RHEA:13245"/>
        <dbReference type="ChEBI" id="CHEBI:15562"/>
        <dbReference type="ChEBI" id="CHEBI:30031"/>
        <dbReference type="ChEBI" id="CHEBI:36655"/>
        <dbReference type="EC" id="4.1.3.1"/>
    </reaction>
</comment>
<evidence type="ECO:0000256" key="6">
    <source>
        <dbReference type="ARBA" id="ARBA00023239"/>
    </source>
</evidence>
<dbReference type="PANTHER" id="PTHR21631:SF3">
    <property type="entry name" value="BIFUNCTIONAL GLYOXYLATE CYCLE PROTEIN"/>
    <property type="match status" value="1"/>
</dbReference>
<comment type="similarity">
    <text evidence="2">Belongs to the isocitrate lyase/PEP mutase superfamily. Isocitrate lyase family.</text>
</comment>
<dbReference type="GO" id="GO:0004451">
    <property type="term" value="F:isocitrate lyase activity"/>
    <property type="evidence" value="ECO:0007669"/>
    <property type="project" value="UniProtKB-EC"/>
</dbReference>
<name>A0A956M033_UNCEI</name>
<reference evidence="10" key="1">
    <citation type="submission" date="2020-04" db="EMBL/GenBank/DDBJ databases">
        <authorList>
            <person name="Zhang T."/>
        </authorList>
    </citation>
    <scope>NUCLEOTIDE SEQUENCE</scope>
    <source>
        <strain evidence="10">HKST-UBA01</strain>
    </source>
</reference>
<dbReference type="Pfam" id="PF00463">
    <property type="entry name" value="ICL"/>
    <property type="match status" value="2"/>
</dbReference>
<dbReference type="SUPFAM" id="SSF51621">
    <property type="entry name" value="Phosphoenolpyruvate/pyruvate domain"/>
    <property type="match status" value="1"/>
</dbReference>
<dbReference type="InterPro" id="IPR018523">
    <property type="entry name" value="Isocitrate_lyase_ph_CS"/>
</dbReference>
<dbReference type="PROSITE" id="PS00161">
    <property type="entry name" value="ISOCITRATE_LYASE"/>
    <property type="match status" value="1"/>
</dbReference>
<evidence type="ECO:0000256" key="4">
    <source>
        <dbReference type="ARBA" id="ARBA00022435"/>
    </source>
</evidence>
<evidence type="ECO:0000256" key="9">
    <source>
        <dbReference type="ARBA" id="ARBA00031921"/>
    </source>
</evidence>
<keyword evidence="6 10" id="KW-0456">Lyase</keyword>
<dbReference type="InterPro" id="IPR006254">
    <property type="entry name" value="Isocitrate_lyase"/>
</dbReference>
<dbReference type="PANTHER" id="PTHR21631">
    <property type="entry name" value="ISOCITRATE LYASE/MALATE SYNTHASE"/>
    <property type="match status" value="1"/>
</dbReference>
<evidence type="ECO:0000256" key="8">
    <source>
        <dbReference type="ARBA" id="ARBA00031022"/>
    </source>
</evidence>
<dbReference type="GO" id="GO:0006099">
    <property type="term" value="P:tricarboxylic acid cycle"/>
    <property type="evidence" value="ECO:0007669"/>
    <property type="project" value="UniProtKB-KW"/>
</dbReference>
<dbReference type="GO" id="GO:0006097">
    <property type="term" value="P:glyoxylate cycle"/>
    <property type="evidence" value="ECO:0007669"/>
    <property type="project" value="UniProtKB-KW"/>
</dbReference>
<dbReference type="FunFam" id="3.20.20.60:FF:000005">
    <property type="entry name" value="Isocitrate lyase"/>
    <property type="match status" value="1"/>
</dbReference>
<evidence type="ECO:0000256" key="7">
    <source>
        <dbReference type="ARBA" id="ARBA00023531"/>
    </source>
</evidence>
<proteinExistence type="inferred from homology"/>
<sequence>MIEAGAAGVHFEDQLSSEKKCGHLGGKVLIPTSQFIRTLIAARLAADVLDVPTLLIARTDADSAKLLTSDVDPRDRQFLTGERTPEGFYRYRGGIECAIARALAYAPYADLLWCETSTPDLDEARQFAEAVHAQFPGKLLAYNCSPSFNWKKHLDDATIASFQRELAAMGYKFQFVTLAGFHQLNYGMFELASAYRDHGMAAYSRLQQEEFAAESHGYTATRHQREVGTGYFDQVMQTLSSGLASTLALEESTEAAQF</sequence>
<dbReference type="InterPro" id="IPR015813">
    <property type="entry name" value="Pyrv/PenolPyrv_kinase-like_dom"/>
</dbReference>
<accession>A0A956M033</accession>
<evidence type="ECO:0000256" key="5">
    <source>
        <dbReference type="ARBA" id="ARBA00022532"/>
    </source>
</evidence>
<evidence type="ECO:0000313" key="10">
    <source>
        <dbReference type="EMBL" id="MCA9728358.1"/>
    </source>
</evidence>
<dbReference type="InterPro" id="IPR039556">
    <property type="entry name" value="ICL/PEPM"/>
</dbReference>
<dbReference type="AlphaFoldDB" id="A0A956M033"/>
<comment type="pathway">
    <text evidence="1">Carbohydrate metabolism; glyoxylate cycle; (S)-malate from isocitrate: step 1/2.</text>
</comment>
<dbReference type="InterPro" id="IPR040442">
    <property type="entry name" value="Pyrv_kinase-like_dom_sf"/>
</dbReference>
<feature type="non-terminal residue" evidence="10">
    <location>
        <position position="1"/>
    </location>
</feature>
<dbReference type="EMBL" id="JAGQHR010000361">
    <property type="protein sequence ID" value="MCA9728358.1"/>
    <property type="molecule type" value="Genomic_DNA"/>
</dbReference>
<comment type="caution">
    <text evidence="10">The sequence shown here is derived from an EMBL/GenBank/DDBJ whole genome shotgun (WGS) entry which is preliminary data.</text>
</comment>
<organism evidence="10 11">
    <name type="scientific">Eiseniibacteriota bacterium</name>
    <dbReference type="NCBI Taxonomy" id="2212470"/>
    <lineage>
        <taxon>Bacteria</taxon>
        <taxon>Candidatus Eiseniibacteriota</taxon>
    </lineage>
</organism>
<evidence type="ECO:0000256" key="1">
    <source>
        <dbReference type="ARBA" id="ARBA00004793"/>
    </source>
</evidence>
<evidence type="ECO:0000256" key="2">
    <source>
        <dbReference type="ARBA" id="ARBA00005704"/>
    </source>
</evidence>
<keyword evidence="5" id="KW-0816">Tricarboxylic acid cycle</keyword>
<dbReference type="CDD" id="cd00377">
    <property type="entry name" value="ICL_PEPM"/>
    <property type="match status" value="1"/>
</dbReference>